<organism evidence="1 2">
    <name type="scientific">Roseomonas indoligenes</name>
    <dbReference type="NCBI Taxonomy" id="2820811"/>
    <lineage>
        <taxon>Bacteria</taxon>
        <taxon>Pseudomonadati</taxon>
        <taxon>Pseudomonadota</taxon>
        <taxon>Alphaproteobacteria</taxon>
        <taxon>Acetobacterales</taxon>
        <taxon>Roseomonadaceae</taxon>
        <taxon>Roseomonas</taxon>
    </lineage>
</organism>
<reference evidence="1" key="1">
    <citation type="submission" date="2021-03" db="EMBL/GenBank/DDBJ databases">
        <authorList>
            <person name="So Y."/>
        </authorList>
    </citation>
    <scope>NUCLEOTIDE SEQUENCE</scope>
    <source>
        <strain evidence="1">SG15</strain>
    </source>
</reference>
<name>A0A940MYU4_9PROT</name>
<proteinExistence type="predicted"/>
<keyword evidence="2" id="KW-1185">Reference proteome</keyword>
<dbReference type="AlphaFoldDB" id="A0A940MYU4"/>
<dbReference type="Proteomes" id="UP000677537">
    <property type="component" value="Unassembled WGS sequence"/>
</dbReference>
<protein>
    <submittedName>
        <fullName evidence="1">Uncharacterized protein</fullName>
    </submittedName>
</protein>
<comment type="caution">
    <text evidence="1">The sequence shown here is derived from an EMBL/GenBank/DDBJ whole genome shotgun (WGS) entry which is preliminary data.</text>
</comment>
<evidence type="ECO:0000313" key="1">
    <source>
        <dbReference type="EMBL" id="MBP0493359.1"/>
    </source>
</evidence>
<gene>
    <name evidence="1" type="ORF">J5Y10_11285</name>
</gene>
<evidence type="ECO:0000313" key="2">
    <source>
        <dbReference type="Proteomes" id="UP000677537"/>
    </source>
</evidence>
<dbReference type="EMBL" id="JAGIZA010000005">
    <property type="protein sequence ID" value="MBP0493359.1"/>
    <property type="molecule type" value="Genomic_DNA"/>
</dbReference>
<dbReference type="RefSeq" id="WP_209373571.1">
    <property type="nucleotide sequence ID" value="NZ_JAGIZA010000005.1"/>
</dbReference>
<accession>A0A940MYU4</accession>
<sequence>MEAVPTPLKAAFAEARARRDMTEVLPVFVHSRLFVVAVAEGDELQLFITKSPRPDRMCVTVAESRQALARVPRHLVHAIDMERLLRGIVGAWDIFVMYPDGGDILHAEYLPDLRDMLAPDGTRKTDA</sequence>